<dbReference type="Proteomes" id="UP000430692">
    <property type="component" value="Unassembled WGS sequence"/>
</dbReference>
<name>A0A6I4VR94_9BACL</name>
<sequence>MSRFSLQTDKNVDIMEKEWQKLGTILLPTGRIVACDPYIYPLGEEYEPFVQVVPQGRYPVYLNRITSEGKDNGQVAHAMLRFGDGRVARWELATTKGQDIRALKEDQIYGYAVDAGVGCFMDLETAKLLRFRRDEVEDDGDWMKLVYKDDRTWGEKMLNQVGYNVFCFQTGNGHGVYPTYWGYDEDDKPVCLITEFIKS</sequence>
<dbReference type="EMBL" id="WUUL01000006">
    <property type="protein sequence ID" value="MXQ54177.1"/>
    <property type="molecule type" value="Genomic_DNA"/>
</dbReference>
<accession>A0A6I4VR94</accession>
<organism evidence="1 2">
    <name type="scientific">Shimazuella alba</name>
    <dbReference type="NCBI Taxonomy" id="2690964"/>
    <lineage>
        <taxon>Bacteria</taxon>
        <taxon>Bacillati</taxon>
        <taxon>Bacillota</taxon>
        <taxon>Bacilli</taxon>
        <taxon>Bacillales</taxon>
        <taxon>Thermoactinomycetaceae</taxon>
        <taxon>Shimazuella</taxon>
    </lineage>
</organism>
<dbReference type="AlphaFoldDB" id="A0A6I4VR94"/>
<dbReference type="Pfam" id="PF14025">
    <property type="entry name" value="DUF4241"/>
    <property type="match status" value="1"/>
</dbReference>
<reference evidence="1 2" key="1">
    <citation type="submission" date="2019-12" db="EMBL/GenBank/DDBJ databases">
        <title>Whole-genome analyses of novel actinobacteria.</title>
        <authorList>
            <person name="Sahin N."/>
            <person name="Saygin H."/>
        </authorList>
    </citation>
    <scope>NUCLEOTIDE SEQUENCE [LARGE SCALE GENOMIC DNA]</scope>
    <source>
        <strain evidence="1 2">KC615</strain>
    </source>
</reference>
<evidence type="ECO:0000313" key="1">
    <source>
        <dbReference type="EMBL" id="MXQ54177.1"/>
    </source>
</evidence>
<protein>
    <submittedName>
        <fullName evidence="1">DUF4241 domain-containing protein</fullName>
    </submittedName>
</protein>
<keyword evidence="2" id="KW-1185">Reference proteome</keyword>
<proteinExistence type="predicted"/>
<comment type="caution">
    <text evidence="1">The sequence shown here is derived from an EMBL/GenBank/DDBJ whole genome shotgun (WGS) entry which is preliminary data.</text>
</comment>
<gene>
    <name evidence="1" type="ORF">GSM42_10710</name>
</gene>
<evidence type="ECO:0000313" key="2">
    <source>
        <dbReference type="Proteomes" id="UP000430692"/>
    </source>
</evidence>
<dbReference type="InterPro" id="IPR025335">
    <property type="entry name" value="DUF4241"/>
</dbReference>
<dbReference type="RefSeq" id="WP_160801533.1">
    <property type="nucleotide sequence ID" value="NZ_WUUL01000006.1"/>
</dbReference>